<keyword evidence="2" id="KW-1185">Reference proteome</keyword>
<evidence type="ECO:0000313" key="2">
    <source>
        <dbReference type="Proteomes" id="UP001161390"/>
    </source>
</evidence>
<proteinExistence type="predicted"/>
<reference evidence="1" key="2">
    <citation type="submission" date="2023-01" db="EMBL/GenBank/DDBJ databases">
        <title>Draft genome sequence of Algimonas porphyrae strain NBRC 108216.</title>
        <authorList>
            <person name="Sun Q."/>
            <person name="Mori K."/>
        </authorList>
    </citation>
    <scope>NUCLEOTIDE SEQUENCE</scope>
    <source>
        <strain evidence="1">NBRC 108216</strain>
    </source>
</reference>
<accession>A0ABQ5V1Q7</accession>
<comment type="caution">
    <text evidence="1">The sequence shown here is derived from an EMBL/GenBank/DDBJ whole genome shotgun (WGS) entry which is preliminary data.</text>
</comment>
<organism evidence="1 2">
    <name type="scientific">Algimonas porphyrae</name>
    <dbReference type="NCBI Taxonomy" id="1128113"/>
    <lineage>
        <taxon>Bacteria</taxon>
        <taxon>Pseudomonadati</taxon>
        <taxon>Pseudomonadota</taxon>
        <taxon>Alphaproteobacteria</taxon>
        <taxon>Maricaulales</taxon>
        <taxon>Robiginitomaculaceae</taxon>
        <taxon>Algimonas</taxon>
    </lineage>
</organism>
<dbReference type="Proteomes" id="UP001161390">
    <property type="component" value="Unassembled WGS sequence"/>
</dbReference>
<dbReference type="RefSeq" id="WP_284371186.1">
    <property type="nucleotide sequence ID" value="NZ_BSNJ01000003.1"/>
</dbReference>
<reference evidence="1" key="1">
    <citation type="journal article" date="2014" name="Int. J. Syst. Evol. Microbiol.">
        <title>Complete genome of a new Firmicutes species belonging to the dominant human colonic microbiota ('Ruminococcus bicirculans') reveals two chromosomes and a selective capacity to utilize plant glucans.</title>
        <authorList>
            <consortium name="NISC Comparative Sequencing Program"/>
            <person name="Wegmann U."/>
            <person name="Louis P."/>
            <person name="Goesmann A."/>
            <person name="Henrissat B."/>
            <person name="Duncan S.H."/>
            <person name="Flint H.J."/>
        </authorList>
    </citation>
    <scope>NUCLEOTIDE SEQUENCE</scope>
    <source>
        <strain evidence="1">NBRC 108216</strain>
    </source>
</reference>
<gene>
    <name evidence="1" type="ORF">GCM10007854_14660</name>
</gene>
<sequence length="168" mass="17303">MRRLDILHNGQNLLQVTRAEAEARLGQDGLSLWDAAAKIADGLLARNAVRATIAAQVGDRDSILGTTADATQINAAILLAFLSAMADNTTISAIRTQFLASVDDMFPTPDGETGLTSLAKGFVTAIEAGDIQLTANVKTPGTVLDEIATRSTGVATILAAIGAQGVDG</sequence>
<dbReference type="EMBL" id="BSNJ01000003">
    <property type="protein sequence ID" value="GLQ20511.1"/>
    <property type="molecule type" value="Genomic_DNA"/>
</dbReference>
<evidence type="ECO:0000313" key="1">
    <source>
        <dbReference type="EMBL" id="GLQ20511.1"/>
    </source>
</evidence>
<name>A0ABQ5V1Q7_9PROT</name>
<protein>
    <submittedName>
        <fullName evidence="1">Uncharacterized protein</fullName>
    </submittedName>
</protein>